<dbReference type="STRING" id="2518989.IMCC3088_1491"/>
<accession>F3L201</accession>
<dbReference type="eggNOG" id="COG5361">
    <property type="taxonomic scope" value="Bacteria"/>
</dbReference>
<dbReference type="OrthoDB" id="7053758at2"/>
<dbReference type="Proteomes" id="UP000005615">
    <property type="component" value="Unassembled WGS sequence"/>
</dbReference>
<keyword evidence="2" id="KW-1185">Reference proteome</keyword>
<reference evidence="1 2" key="1">
    <citation type="journal article" date="2011" name="J. Bacteriol.">
        <title>Genome sequence of strain IMCC3088, a proteorhodopsin-containing marine bacterium belonging to the OM60/NOR5 clade.</title>
        <authorList>
            <person name="Jang Y."/>
            <person name="Oh H.M."/>
            <person name="Kang I."/>
            <person name="Lee K."/>
            <person name="Yang S.J."/>
            <person name="Cho J.C."/>
        </authorList>
    </citation>
    <scope>NUCLEOTIDE SEQUENCE [LARGE SCALE GENOMIC DNA]</scope>
    <source>
        <strain evidence="1 2">IMCC3088</strain>
    </source>
</reference>
<name>F3L201_9GAMM</name>
<dbReference type="AlphaFoldDB" id="F3L201"/>
<comment type="caution">
    <text evidence="1">The sequence shown here is derived from an EMBL/GenBank/DDBJ whole genome shotgun (WGS) entry which is preliminary data.</text>
</comment>
<proteinExistence type="predicted"/>
<protein>
    <submittedName>
        <fullName evidence="1">Uncharacterized protein</fullName>
    </submittedName>
</protein>
<evidence type="ECO:0000313" key="1">
    <source>
        <dbReference type="EMBL" id="EGG29679.1"/>
    </source>
</evidence>
<organism evidence="1 2">
    <name type="scientific">Aequoribacter fuscus</name>
    <dbReference type="NCBI Taxonomy" id="2518989"/>
    <lineage>
        <taxon>Bacteria</taxon>
        <taxon>Pseudomonadati</taxon>
        <taxon>Pseudomonadota</taxon>
        <taxon>Gammaproteobacteria</taxon>
        <taxon>Cellvibrionales</taxon>
        <taxon>Halieaceae</taxon>
        <taxon>Aequoribacter</taxon>
    </lineage>
</organism>
<dbReference type="RefSeq" id="WP_009575788.1">
    <property type="nucleotide sequence ID" value="NZ_AEIG01000037.1"/>
</dbReference>
<dbReference type="EMBL" id="AEIG01000037">
    <property type="protein sequence ID" value="EGG29679.1"/>
    <property type="molecule type" value="Genomic_DNA"/>
</dbReference>
<gene>
    <name evidence="1" type="ORF">IMCC3088_1491</name>
</gene>
<sequence>MRRLLPIAFFGVLFLTTWPAAAQSEALDSAQRDPLSDAWSALIVAMQQAESEVRDFEYFDSEQDQARAYLLLSRALLKGIEEQLLNDPDFPLFRIMDPRMKEGGDNPDQRYSFAEIKGNTDYVIRGELGSAARLEVQLYAGRPWANDGESLDYLAFEDIELDREGQFEIRVLKQCGQGQMNCVTNPENTTTVMVRQIYADWNTQPAGELHIDRIGFEGRPKAAPTPESVAQRIEAMAYTMHQSAVTWPQMVKERYTDRRPPNVVSPLMDTFKFGGVRGRWMASGHFKLQPGQALVIKSWPVGAPYQGIQLTDLWFASLEYANRVTSLTQRQSVLAPDGAIYYVITSEETGYPNWLDTMGLERGAFIMRYDGVGGAIEPSRWPSAQLVDIDDLNAVIPGFEDTKLTPDGRDQQRALRRAHVQQRFGF</sequence>
<evidence type="ECO:0000313" key="2">
    <source>
        <dbReference type="Proteomes" id="UP000005615"/>
    </source>
</evidence>